<accession>V2XER5</accession>
<dbReference type="OrthoDB" id="58416at2759"/>
<keyword evidence="1" id="KW-0732">Signal</keyword>
<dbReference type="InterPro" id="IPR053206">
    <property type="entry name" value="Dimeric_xanthone_biosynth"/>
</dbReference>
<dbReference type="AlphaFoldDB" id="V2XER5"/>
<feature type="domain" description="Hemerythrin-like" evidence="2">
    <location>
        <begin position="102"/>
        <end position="190"/>
    </location>
</feature>
<dbReference type="CDD" id="cd12108">
    <property type="entry name" value="Hr-like"/>
    <property type="match status" value="1"/>
</dbReference>
<dbReference type="HOGENOM" id="CLU_769631_0_0_1"/>
<dbReference type="Proteomes" id="UP000017559">
    <property type="component" value="Unassembled WGS sequence"/>
</dbReference>
<feature type="signal peptide" evidence="1">
    <location>
        <begin position="1"/>
        <end position="18"/>
    </location>
</feature>
<sequence>MGSSRFLASFVALVAVFASFKFYNNPAISEIVMTGPDMEAFETPEVLKHVKRMQEVATLERPALPSEQAGWAMAWLHLVIWNSWKSAYYYADKYSKDDFKNYAEYALTAVEFLEGHHDAEEQALFPAIEKKAPGSMAKNEAQHESFLKPLGELRSYIESTKSGSTAFDATTYRKKVDGILLPIMEHLADELDTLQSSSLLKNFTEDEIGSLNTLAHKARKGDSHKNLPFILQVRSMHKLSTSRSYQPCIESSSKQPIPSGPGIRNQVIGTLVLLLEVQSFVEIHLLSDETYTPYQCSPNLVVDPKESFCFRLCFVHVYTNSLESIIGFRLAAAKPAVQCPYLLQVLVQPSPLSSSPALLL</sequence>
<protein>
    <submittedName>
        <fullName evidence="3">Hemerythrin hhe cation binding domain-containing protein</fullName>
    </submittedName>
</protein>
<evidence type="ECO:0000313" key="3">
    <source>
        <dbReference type="EMBL" id="ESK91326.1"/>
    </source>
</evidence>
<dbReference type="KEGG" id="mrr:Moror_2789"/>
<comment type="caution">
    <text evidence="3">The sequence shown here is derived from an EMBL/GenBank/DDBJ whole genome shotgun (WGS) entry which is preliminary data.</text>
</comment>
<dbReference type="Pfam" id="PF01814">
    <property type="entry name" value="Hemerythrin"/>
    <property type="match status" value="1"/>
</dbReference>
<gene>
    <name evidence="3" type="ORF">Moror_2789</name>
</gene>
<dbReference type="PANTHER" id="PTHR38048:SF2">
    <property type="entry name" value="HEMERYTHRIN-LIKE DOMAIN-CONTAINING PROTEIN"/>
    <property type="match status" value="1"/>
</dbReference>
<reference evidence="3 4" key="1">
    <citation type="journal article" date="2014" name="BMC Genomics">
        <title>Genome and secretome analysis of the hemibiotrophic fungal pathogen, Moniliophthora roreri, which causes frosty pod rot disease of cacao: mechanisms of the biotrophic and necrotrophic phases.</title>
        <authorList>
            <person name="Meinhardt L.W."/>
            <person name="Costa G.G.L."/>
            <person name="Thomazella D.P.T."/>
            <person name="Teixeira P.J.P.L."/>
            <person name="Carazzolle M.F."/>
            <person name="Schuster S.C."/>
            <person name="Carlson J.E."/>
            <person name="Guiltinan M.J."/>
            <person name="Mieczkowski P."/>
            <person name="Farmer A."/>
            <person name="Ramaraj T."/>
            <person name="Crozier J."/>
            <person name="Davis R.E."/>
            <person name="Shao J."/>
            <person name="Melnick R.L."/>
            <person name="Pereira G.A.G."/>
            <person name="Bailey B.A."/>
        </authorList>
    </citation>
    <scope>NUCLEOTIDE SEQUENCE [LARGE SCALE GENOMIC DNA]</scope>
    <source>
        <strain evidence="3 4">MCA 2997</strain>
    </source>
</reference>
<dbReference type="PANTHER" id="PTHR38048">
    <property type="entry name" value="EXPRESSED PROTEIN"/>
    <property type="match status" value="1"/>
</dbReference>
<feature type="chain" id="PRO_5004713754" evidence="1">
    <location>
        <begin position="19"/>
        <end position="360"/>
    </location>
</feature>
<proteinExistence type="predicted"/>
<dbReference type="Gene3D" id="1.20.120.520">
    <property type="entry name" value="nmb1532 protein domain like"/>
    <property type="match status" value="1"/>
</dbReference>
<name>V2XER5_MONRO</name>
<dbReference type="InterPro" id="IPR012312">
    <property type="entry name" value="Hemerythrin-like"/>
</dbReference>
<evidence type="ECO:0000256" key="1">
    <source>
        <dbReference type="SAM" id="SignalP"/>
    </source>
</evidence>
<keyword evidence="4" id="KW-1185">Reference proteome</keyword>
<organism evidence="3 4">
    <name type="scientific">Moniliophthora roreri (strain MCA 2997)</name>
    <name type="common">Cocoa frosty pod rot fungus</name>
    <name type="synonym">Crinipellis roreri</name>
    <dbReference type="NCBI Taxonomy" id="1381753"/>
    <lineage>
        <taxon>Eukaryota</taxon>
        <taxon>Fungi</taxon>
        <taxon>Dikarya</taxon>
        <taxon>Basidiomycota</taxon>
        <taxon>Agaricomycotina</taxon>
        <taxon>Agaricomycetes</taxon>
        <taxon>Agaricomycetidae</taxon>
        <taxon>Agaricales</taxon>
        <taxon>Marasmiineae</taxon>
        <taxon>Marasmiaceae</taxon>
        <taxon>Moniliophthora</taxon>
    </lineage>
</organism>
<evidence type="ECO:0000313" key="4">
    <source>
        <dbReference type="Proteomes" id="UP000017559"/>
    </source>
</evidence>
<evidence type="ECO:0000259" key="2">
    <source>
        <dbReference type="Pfam" id="PF01814"/>
    </source>
</evidence>
<dbReference type="EMBL" id="AWSO01000354">
    <property type="protein sequence ID" value="ESK91326.1"/>
    <property type="molecule type" value="Genomic_DNA"/>
</dbReference>